<organism evidence="1 2">
    <name type="scientific">Dyadobacter pollutisoli</name>
    <dbReference type="NCBI Taxonomy" id="2910158"/>
    <lineage>
        <taxon>Bacteria</taxon>
        <taxon>Pseudomonadati</taxon>
        <taxon>Bacteroidota</taxon>
        <taxon>Cytophagia</taxon>
        <taxon>Cytophagales</taxon>
        <taxon>Spirosomataceae</taxon>
        <taxon>Dyadobacter</taxon>
    </lineage>
</organism>
<gene>
    <name evidence="1" type="ORF">ON006_27305</name>
</gene>
<accession>A0A9E8N9V1</accession>
<proteinExistence type="predicted"/>
<keyword evidence="2" id="KW-1185">Reference proteome</keyword>
<name>A0A9E8N9V1_9BACT</name>
<dbReference type="SUPFAM" id="SSF54593">
    <property type="entry name" value="Glyoxalase/Bleomycin resistance protein/Dihydroxybiphenyl dioxygenase"/>
    <property type="match status" value="1"/>
</dbReference>
<dbReference type="AlphaFoldDB" id="A0A9E8N9V1"/>
<dbReference type="InterPro" id="IPR029068">
    <property type="entry name" value="Glyas_Bleomycin-R_OHBP_Dase"/>
</dbReference>
<dbReference type="EMBL" id="CP112998">
    <property type="protein sequence ID" value="WAC11428.1"/>
    <property type="molecule type" value="Genomic_DNA"/>
</dbReference>
<reference evidence="1" key="1">
    <citation type="submission" date="2022-11" db="EMBL/GenBank/DDBJ databases">
        <title>Dyadobacter pollutisoli sp. nov., isolated from plastic dumped soil.</title>
        <authorList>
            <person name="Kim J.M."/>
            <person name="Kim K.R."/>
            <person name="Lee J.K."/>
            <person name="Hao L."/>
            <person name="Jeon C.O."/>
        </authorList>
    </citation>
    <scope>NUCLEOTIDE SEQUENCE</scope>
    <source>
        <strain evidence="1">U1</strain>
    </source>
</reference>
<sequence>MEHKAVSIRPFVGAVDFELSRSFYRDLGFQEVVLSPDMSLFKTADLGFYLQDANVKDWIDNTMIFLEVEDVKVFWDKLVTLDLPGKYKNVRLTPIRVDHWGSECFVHDPSGILWHFGEFTKK</sequence>
<dbReference type="Gene3D" id="3.10.180.10">
    <property type="entry name" value="2,3-Dihydroxybiphenyl 1,2-Dioxygenase, domain 1"/>
    <property type="match status" value="1"/>
</dbReference>
<evidence type="ECO:0000313" key="2">
    <source>
        <dbReference type="Proteomes" id="UP001164653"/>
    </source>
</evidence>
<dbReference type="KEGG" id="dpf:ON006_27305"/>
<dbReference type="RefSeq" id="WP_244821359.1">
    <property type="nucleotide sequence ID" value="NZ_CP112998.1"/>
</dbReference>
<evidence type="ECO:0000313" key="1">
    <source>
        <dbReference type="EMBL" id="WAC11428.1"/>
    </source>
</evidence>
<protein>
    <submittedName>
        <fullName evidence="1">Glyoxalase</fullName>
    </submittedName>
</protein>
<dbReference type="Proteomes" id="UP001164653">
    <property type="component" value="Chromosome"/>
</dbReference>